<keyword evidence="2" id="KW-1185">Reference proteome</keyword>
<proteinExistence type="predicted"/>
<sequence>TVAFSFIVICVSADVVSLTNPVFYYNFSAFSLSTGLLTARYCQPNVRQNFLYVIGSFRQGSVLSYLVVEIGWLTVLWIFWLASGSYAAWTDDQIFAADPTQASCNFGIFGDGAASQLCHEIKAIMAFSFLLWLLLMGYTILLLVLGIRAQDGGHPPWKTSVRDGSLLHPASKAVRSPAQVEAAPATFSQSYPPVPK</sequence>
<gene>
    <name evidence="1" type="ORF">F5148DRAFT_973099</name>
</gene>
<organism evidence="1 2">
    <name type="scientific">Russula earlei</name>
    <dbReference type="NCBI Taxonomy" id="71964"/>
    <lineage>
        <taxon>Eukaryota</taxon>
        <taxon>Fungi</taxon>
        <taxon>Dikarya</taxon>
        <taxon>Basidiomycota</taxon>
        <taxon>Agaricomycotina</taxon>
        <taxon>Agaricomycetes</taxon>
        <taxon>Russulales</taxon>
        <taxon>Russulaceae</taxon>
        <taxon>Russula</taxon>
    </lineage>
</organism>
<dbReference type="Proteomes" id="UP001207468">
    <property type="component" value="Unassembled WGS sequence"/>
</dbReference>
<dbReference type="EMBL" id="JAGFNK010000006">
    <property type="protein sequence ID" value="KAI9512711.1"/>
    <property type="molecule type" value="Genomic_DNA"/>
</dbReference>
<evidence type="ECO:0000313" key="1">
    <source>
        <dbReference type="EMBL" id="KAI9512711.1"/>
    </source>
</evidence>
<reference evidence="1" key="1">
    <citation type="submission" date="2021-03" db="EMBL/GenBank/DDBJ databases">
        <title>Evolutionary priming and transition to the ectomycorrhizal habit in an iconic lineage of mushroom-forming fungi: is preadaptation a requirement?</title>
        <authorList>
            <consortium name="DOE Joint Genome Institute"/>
            <person name="Looney B.P."/>
            <person name="Miyauchi S."/>
            <person name="Morin E."/>
            <person name="Drula E."/>
            <person name="Courty P.E."/>
            <person name="Chicoki N."/>
            <person name="Fauchery L."/>
            <person name="Kohler A."/>
            <person name="Kuo A."/>
            <person name="LaButti K."/>
            <person name="Pangilinan J."/>
            <person name="Lipzen A."/>
            <person name="Riley R."/>
            <person name="Andreopoulos W."/>
            <person name="He G."/>
            <person name="Johnson J."/>
            <person name="Barry K.W."/>
            <person name="Grigoriev I.V."/>
            <person name="Nagy L."/>
            <person name="Hibbett D."/>
            <person name="Henrissat B."/>
            <person name="Matheny P.B."/>
            <person name="Labbe J."/>
            <person name="Martin A.F."/>
        </authorList>
    </citation>
    <scope>NUCLEOTIDE SEQUENCE</scope>
    <source>
        <strain evidence="1">BPL698</strain>
    </source>
</reference>
<comment type="caution">
    <text evidence="1">The sequence shown here is derived from an EMBL/GenBank/DDBJ whole genome shotgun (WGS) entry which is preliminary data.</text>
</comment>
<protein>
    <submittedName>
        <fullName evidence="1">Uncharacterized protein</fullName>
    </submittedName>
</protein>
<evidence type="ECO:0000313" key="2">
    <source>
        <dbReference type="Proteomes" id="UP001207468"/>
    </source>
</evidence>
<feature type="non-terminal residue" evidence="1">
    <location>
        <position position="1"/>
    </location>
</feature>
<name>A0ACC0UM07_9AGAM</name>
<accession>A0ACC0UM07</accession>